<dbReference type="AlphaFoldDB" id="R8BTE0"/>
<dbReference type="InterPro" id="IPR023398">
    <property type="entry name" value="TIF_eIF4e-like"/>
</dbReference>
<dbReference type="OrthoDB" id="10067381at2759"/>
<accession>R8BTE0</accession>
<dbReference type="Pfam" id="PF08939">
    <property type="entry name" value="Bles03"/>
    <property type="match status" value="1"/>
</dbReference>
<dbReference type="HOGENOM" id="CLU_051869_0_1_1"/>
<keyword evidence="3" id="KW-1185">Reference proteome</keyword>
<dbReference type="Gene3D" id="3.30.760.10">
    <property type="entry name" value="RNA Cap, Translation Initiation Factor Eif4e"/>
    <property type="match status" value="1"/>
</dbReference>
<evidence type="ECO:0000256" key="1">
    <source>
        <dbReference type="ARBA" id="ARBA00010568"/>
    </source>
</evidence>
<dbReference type="eggNOG" id="ENOG502SG47">
    <property type="taxonomic scope" value="Eukaryota"/>
</dbReference>
<dbReference type="KEGG" id="tmn:UCRPA7_1933"/>
<dbReference type="InterPro" id="IPR015034">
    <property type="entry name" value="Bles03"/>
</dbReference>
<protein>
    <submittedName>
        <fullName evidence="2">Putative dna polymerase ii large subunit-like protein</fullName>
    </submittedName>
</protein>
<evidence type="ECO:0000313" key="3">
    <source>
        <dbReference type="Proteomes" id="UP000014074"/>
    </source>
</evidence>
<dbReference type="GeneID" id="19322133"/>
<evidence type="ECO:0000313" key="2">
    <source>
        <dbReference type="EMBL" id="EOO02540.1"/>
    </source>
</evidence>
<dbReference type="RefSeq" id="XP_007912702.1">
    <property type="nucleotide sequence ID" value="XM_007914511.1"/>
</dbReference>
<dbReference type="SUPFAM" id="SSF55418">
    <property type="entry name" value="eIF4e-like"/>
    <property type="match status" value="1"/>
</dbReference>
<comment type="similarity">
    <text evidence="1">Belongs to the UPF0696 family.</text>
</comment>
<proteinExistence type="inferred from homology"/>
<dbReference type="Proteomes" id="UP000014074">
    <property type="component" value="Unassembled WGS sequence"/>
</dbReference>
<name>R8BTE0_PHAM7</name>
<sequence>MDSDSDFYGDEETVANLEARVASFDVKAFWKEQGLLGMAMPQRQAQPQPAPATLHNPYEGWPDAWQLTESIEQFLARLPPETTDVSEDIGWIWICNPFIRRRGKALDDHQKAGRGEDEAPEEMGTQLALFKEGGTERLHMLTDFVNHAKKSGKAKTAISREVNQEREAAVQQIYALAQHLRVRTGKVIDYAPIDNSAKLTRLQWMLFVEPKNVNVVWEIVARATAQNELGIAAKVAPRDGADSRRAHLICIYTYNFMDKDDVGRVLVRLRQLELVRTGGKPIYYKADALTHLGINSGNVWEFRASLYNSNEIFGYLKSKEH</sequence>
<dbReference type="PANTHER" id="PTHR31977:SF1">
    <property type="entry name" value="UPF0696 PROTEIN C11ORF68"/>
    <property type="match status" value="1"/>
</dbReference>
<organism evidence="2 3">
    <name type="scientific">Phaeoacremonium minimum (strain UCR-PA7)</name>
    <name type="common">Esca disease fungus</name>
    <name type="synonym">Togninia minima</name>
    <dbReference type="NCBI Taxonomy" id="1286976"/>
    <lineage>
        <taxon>Eukaryota</taxon>
        <taxon>Fungi</taxon>
        <taxon>Dikarya</taxon>
        <taxon>Ascomycota</taxon>
        <taxon>Pezizomycotina</taxon>
        <taxon>Sordariomycetes</taxon>
        <taxon>Sordariomycetidae</taxon>
        <taxon>Togniniales</taxon>
        <taxon>Togniniaceae</taxon>
        <taxon>Phaeoacremonium</taxon>
    </lineage>
</organism>
<gene>
    <name evidence="2" type="ORF">UCRPA7_1933</name>
</gene>
<dbReference type="EMBL" id="KB932913">
    <property type="protein sequence ID" value="EOO02540.1"/>
    <property type="molecule type" value="Genomic_DNA"/>
</dbReference>
<dbReference type="PANTHER" id="PTHR31977">
    <property type="entry name" value="UPF0696 PROTEIN C11ORF68"/>
    <property type="match status" value="1"/>
</dbReference>
<reference evidence="3" key="1">
    <citation type="journal article" date="2013" name="Genome Announc.">
        <title>Draft genome sequence of the ascomycete Phaeoacremonium aleophilum strain UCR-PA7, a causal agent of the esca disease complex in grapevines.</title>
        <authorList>
            <person name="Blanco-Ulate B."/>
            <person name="Rolshausen P."/>
            <person name="Cantu D."/>
        </authorList>
    </citation>
    <scope>NUCLEOTIDE SEQUENCE [LARGE SCALE GENOMIC DNA]</scope>
    <source>
        <strain evidence="3">UCR-PA7</strain>
    </source>
</reference>